<gene>
    <name evidence="14" type="ORF">EDD18DRAFT_200421</name>
</gene>
<dbReference type="GO" id="GO:0097039">
    <property type="term" value="P:protein linear polyubiquitination"/>
    <property type="evidence" value="ECO:0007669"/>
    <property type="project" value="TreeGrafter"/>
</dbReference>
<dbReference type="EMBL" id="JAUEPU010000015">
    <property type="protein sequence ID" value="KAK0496252.1"/>
    <property type="molecule type" value="Genomic_DNA"/>
</dbReference>
<feature type="region of interest" description="Disordered" evidence="9">
    <location>
        <begin position="122"/>
        <end position="160"/>
    </location>
</feature>
<dbReference type="Pfam" id="PF00076">
    <property type="entry name" value="RRM_1"/>
    <property type="match status" value="1"/>
</dbReference>
<dbReference type="SUPFAM" id="SSF54928">
    <property type="entry name" value="RNA-binding domain, RBD"/>
    <property type="match status" value="1"/>
</dbReference>
<keyword evidence="15" id="KW-1185">Reference proteome</keyword>
<dbReference type="Gene3D" id="3.30.40.10">
    <property type="entry name" value="Zinc/RING finger domain, C3HC4 (zinc finger)"/>
    <property type="match status" value="1"/>
</dbReference>
<keyword evidence="5 8" id="KW-0863">Zinc-finger</keyword>
<dbReference type="PANTHER" id="PTHR22770">
    <property type="entry name" value="UBIQUITIN CONJUGATING ENZYME 7 INTERACTING PROTEIN-RELATED"/>
    <property type="match status" value="1"/>
</dbReference>
<keyword evidence="2" id="KW-0808">Transferase</keyword>
<dbReference type="GO" id="GO:0043130">
    <property type="term" value="F:ubiquitin binding"/>
    <property type="evidence" value="ECO:0007669"/>
    <property type="project" value="TreeGrafter"/>
</dbReference>
<feature type="zinc finger region" description="C3H1-type" evidence="8">
    <location>
        <begin position="201"/>
        <end position="228"/>
    </location>
</feature>
<accession>A0AA39Q4T0</accession>
<dbReference type="PROSITE" id="PS51873">
    <property type="entry name" value="TRIAD"/>
    <property type="match status" value="1"/>
</dbReference>
<protein>
    <submittedName>
        <fullName evidence="14">Uncharacterized protein</fullName>
    </submittedName>
</protein>
<organism evidence="14 15">
    <name type="scientific">Armillaria luteobubalina</name>
    <dbReference type="NCBI Taxonomy" id="153913"/>
    <lineage>
        <taxon>Eukaryota</taxon>
        <taxon>Fungi</taxon>
        <taxon>Dikarya</taxon>
        <taxon>Basidiomycota</taxon>
        <taxon>Agaricomycotina</taxon>
        <taxon>Agaricomycetes</taxon>
        <taxon>Agaricomycetidae</taxon>
        <taxon>Agaricales</taxon>
        <taxon>Marasmiineae</taxon>
        <taxon>Physalacriaceae</taxon>
        <taxon>Armillaria</taxon>
    </lineage>
</organism>
<dbReference type="Pfam" id="PF00097">
    <property type="entry name" value="zf-C3HC4"/>
    <property type="match status" value="1"/>
</dbReference>
<feature type="domain" description="C2H2-type" evidence="12">
    <location>
        <begin position="977"/>
        <end position="1002"/>
    </location>
</feature>
<evidence type="ECO:0000256" key="7">
    <source>
        <dbReference type="ARBA" id="ARBA00022833"/>
    </source>
</evidence>
<evidence type="ECO:0000313" key="14">
    <source>
        <dbReference type="EMBL" id="KAK0496252.1"/>
    </source>
</evidence>
<dbReference type="Pfam" id="PF01485">
    <property type="entry name" value="IBR"/>
    <property type="match status" value="1"/>
</dbReference>
<feature type="zinc finger region" description="C3H1-type" evidence="8">
    <location>
        <begin position="254"/>
        <end position="281"/>
    </location>
</feature>
<dbReference type="InterPro" id="IPR001841">
    <property type="entry name" value="Znf_RING"/>
</dbReference>
<evidence type="ECO:0000256" key="4">
    <source>
        <dbReference type="ARBA" id="ARBA00022737"/>
    </source>
</evidence>
<dbReference type="SUPFAM" id="SSF57850">
    <property type="entry name" value="RING/U-box"/>
    <property type="match status" value="2"/>
</dbReference>
<proteinExistence type="predicted"/>
<dbReference type="GO" id="GO:0000151">
    <property type="term" value="C:ubiquitin ligase complex"/>
    <property type="evidence" value="ECO:0007669"/>
    <property type="project" value="TreeGrafter"/>
</dbReference>
<dbReference type="InterPro" id="IPR013083">
    <property type="entry name" value="Znf_RING/FYVE/PHD"/>
</dbReference>
<dbReference type="PROSITE" id="PS00028">
    <property type="entry name" value="ZINC_FINGER_C2H2_1"/>
    <property type="match status" value="1"/>
</dbReference>
<dbReference type="InterPro" id="IPR035979">
    <property type="entry name" value="RBD_domain_sf"/>
</dbReference>
<evidence type="ECO:0000259" key="10">
    <source>
        <dbReference type="PROSITE" id="PS50089"/>
    </source>
</evidence>
<feature type="domain" description="RING-type" evidence="13">
    <location>
        <begin position="798"/>
        <end position="1008"/>
    </location>
</feature>
<evidence type="ECO:0000259" key="11">
    <source>
        <dbReference type="PROSITE" id="PS50103"/>
    </source>
</evidence>
<dbReference type="InterPro" id="IPR044066">
    <property type="entry name" value="TRIAD_supradom"/>
</dbReference>
<keyword evidence="7 8" id="KW-0862">Zinc</keyword>
<dbReference type="CDD" id="cd00590">
    <property type="entry name" value="RRM_SF"/>
    <property type="match status" value="2"/>
</dbReference>
<dbReference type="CDD" id="cd20335">
    <property type="entry name" value="BRcat_RBR"/>
    <property type="match status" value="1"/>
</dbReference>
<dbReference type="InterPro" id="IPR000504">
    <property type="entry name" value="RRM_dom"/>
</dbReference>
<dbReference type="InterPro" id="IPR051628">
    <property type="entry name" value="LUBAC_E3_Ligases"/>
</dbReference>
<comment type="caution">
    <text evidence="14">The sequence shown here is derived from an EMBL/GenBank/DDBJ whole genome shotgun (WGS) entry which is preliminary data.</text>
</comment>
<evidence type="ECO:0000259" key="13">
    <source>
        <dbReference type="PROSITE" id="PS51873"/>
    </source>
</evidence>
<dbReference type="AlphaFoldDB" id="A0AA39Q4T0"/>
<sequence length="1011" mass="113305">MNVGFPKLYECWFTKIVCTFSHAASDIQVRFITRYLIRSFAQKPMKLATGLECGLKVCTSPSEATIEVVSSTCQDNPPQLQVKIGSHPLPCPPSDVAADVSSFSSSLPNLAQAKEEILDHQSKEANVGESSDEDAVWGSPQRDSSDSDTSSDTFEDGSTNGECPPGICQNWCRDICWDGSYCRLLHVDHSHTPAKVKHPRPKSNEVCWLWQRDWCIKGYDCPFIHNDLKYDPPEESVAEEVPPSNSKPAKYPRPRYPYICRNSLRGTCQNGPNCYFIHNDVEYEDPPPNPPESTQKECPVPPPRYPQANWLLTIHDHIKVKYAAGFEVQNISTGFETPWLFLEHLPATVTLEDVTQLLKPYGQPEIRMPPRVAPTTVVKARFPNHEEARDAYNALNGTEHFDTKIIARLSVHNGALGSSGIFRDSVVRVQWEAPSIVGYGGYSTLEKAQEAIAAAKKPFRDVFVTATLHEDLPAVGNFTVRFRNLPPGITKKDMKPFGDLDELMWERLKYESVPDAVAGIQKILSFHFNVLDFDVPPAPYVDGFVRAWLRFASPVEAQQAANHLHLRRPICMGGKTPLFAHHVQSVLYNTSIDKYATLRSDIFSLKDSIRSRMSRAASLIVNFYGSESQWVTIKLSSDNLKELSQMKGEFEKILKGEVVMFEDKIAWDPYFGYPIGIEFVQNLRRLTPEVEIIVDSIRHSIILRGASEKRGAVRLELVSKLKELRARDVRAVPVPSEVIGYFVIAGLAKLKQELGDENVTLNLWDRALTVRGGPHSLNAVRVAIKQAQDRQRYGRRASIDECPICFDEVVAPFTLSCGHSICRSCLKNYLVAAIDNRFFPLTCLGNEASCPERIPLSVARELLSASQFDSVMHSAFSAHVHARPGEFHYCPTPDCPQIYRSAPKGTVLQCPSCLIRICSTCHVEQHDGSDCPDRDDKDGAFKEWMKKHDVKNCPGCKVPIERAEGCNHVTCTRCQTHICWVCSKTFPRGQGIYEHMRATHGGIGLGDDPFM</sequence>
<evidence type="ECO:0000256" key="2">
    <source>
        <dbReference type="ARBA" id="ARBA00022679"/>
    </source>
</evidence>
<evidence type="ECO:0000256" key="3">
    <source>
        <dbReference type="ARBA" id="ARBA00022723"/>
    </source>
</evidence>
<comment type="pathway">
    <text evidence="1">Protein modification; protein ubiquitination.</text>
</comment>
<dbReference type="GO" id="GO:0003723">
    <property type="term" value="F:RNA binding"/>
    <property type="evidence" value="ECO:0007669"/>
    <property type="project" value="InterPro"/>
</dbReference>
<dbReference type="PANTHER" id="PTHR22770:SF13">
    <property type="entry name" value="RING-TYPE DOMAIN-CONTAINING PROTEIN"/>
    <property type="match status" value="1"/>
</dbReference>
<dbReference type="InterPro" id="IPR002867">
    <property type="entry name" value="IBR_dom"/>
</dbReference>
<dbReference type="CDD" id="cd22585">
    <property type="entry name" value="Rcat_RBR_DEAH12-like"/>
    <property type="match status" value="1"/>
</dbReference>
<dbReference type="InterPro" id="IPR013087">
    <property type="entry name" value="Znf_C2H2_type"/>
</dbReference>
<dbReference type="GO" id="GO:0008270">
    <property type="term" value="F:zinc ion binding"/>
    <property type="evidence" value="ECO:0007669"/>
    <property type="project" value="UniProtKB-KW"/>
</dbReference>
<dbReference type="InterPro" id="IPR000571">
    <property type="entry name" value="Znf_CCCH"/>
</dbReference>
<dbReference type="PROSITE" id="PS00518">
    <property type="entry name" value="ZF_RING_1"/>
    <property type="match status" value="1"/>
</dbReference>
<feature type="domain" description="C3H1-type" evidence="11">
    <location>
        <begin position="254"/>
        <end position="281"/>
    </location>
</feature>
<dbReference type="Proteomes" id="UP001175228">
    <property type="component" value="Unassembled WGS sequence"/>
</dbReference>
<keyword evidence="4" id="KW-0677">Repeat</keyword>
<keyword evidence="6" id="KW-0833">Ubl conjugation pathway</keyword>
<evidence type="ECO:0000256" key="8">
    <source>
        <dbReference type="PROSITE-ProRule" id="PRU00723"/>
    </source>
</evidence>
<keyword evidence="3 8" id="KW-0479">Metal-binding</keyword>
<dbReference type="GO" id="GO:0043161">
    <property type="term" value="P:proteasome-mediated ubiquitin-dependent protein catabolic process"/>
    <property type="evidence" value="ECO:0007669"/>
    <property type="project" value="TreeGrafter"/>
</dbReference>
<evidence type="ECO:0000313" key="15">
    <source>
        <dbReference type="Proteomes" id="UP001175228"/>
    </source>
</evidence>
<dbReference type="Gene3D" id="4.10.1000.10">
    <property type="entry name" value="Zinc finger, CCCH-type"/>
    <property type="match status" value="1"/>
</dbReference>
<feature type="domain" description="C3H1-type" evidence="11">
    <location>
        <begin position="201"/>
        <end position="228"/>
    </location>
</feature>
<evidence type="ECO:0000256" key="5">
    <source>
        <dbReference type="ARBA" id="ARBA00022771"/>
    </source>
</evidence>
<dbReference type="SMART" id="SM00184">
    <property type="entry name" value="RING"/>
    <property type="match status" value="1"/>
</dbReference>
<dbReference type="GO" id="GO:0004842">
    <property type="term" value="F:ubiquitin-protein transferase activity"/>
    <property type="evidence" value="ECO:0007669"/>
    <property type="project" value="TreeGrafter"/>
</dbReference>
<dbReference type="Gene3D" id="1.20.120.1750">
    <property type="match status" value="1"/>
</dbReference>
<dbReference type="InterPro" id="IPR018957">
    <property type="entry name" value="Znf_C3HC4_RING-type"/>
</dbReference>
<feature type="domain" description="RING-type" evidence="10">
    <location>
        <begin position="802"/>
        <end position="851"/>
    </location>
</feature>
<evidence type="ECO:0000256" key="6">
    <source>
        <dbReference type="ARBA" id="ARBA00022786"/>
    </source>
</evidence>
<name>A0AA39Q4T0_9AGAR</name>
<evidence type="ECO:0000256" key="1">
    <source>
        <dbReference type="ARBA" id="ARBA00004906"/>
    </source>
</evidence>
<dbReference type="Pfam" id="PF22191">
    <property type="entry name" value="IBR_1"/>
    <property type="match status" value="1"/>
</dbReference>
<dbReference type="PROSITE" id="PS50103">
    <property type="entry name" value="ZF_C3H1"/>
    <property type="match status" value="2"/>
</dbReference>
<reference evidence="14" key="1">
    <citation type="submission" date="2023-06" db="EMBL/GenBank/DDBJ databases">
        <authorList>
            <consortium name="Lawrence Berkeley National Laboratory"/>
            <person name="Ahrendt S."/>
            <person name="Sahu N."/>
            <person name="Indic B."/>
            <person name="Wong-Bajracharya J."/>
            <person name="Merenyi Z."/>
            <person name="Ke H.-M."/>
            <person name="Monk M."/>
            <person name="Kocsube S."/>
            <person name="Drula E."/>
            <person name="Lipzen A."/>
            <person name="Balint B."/>
            <person name="Henrissat B."/>
            <person name="Andreopoulos B."/>
            <person name="Martin F.M."/>
            <person name="Harder C.B."/>
            <person name="Rigling D."/>
            <person name="Ford K.L."/>
            <person name="Foster G.D."/>
            <person name="Pangilinan J."/>
            <person name="Papanicolaou A."/>
            <person name="Barry K."/>
            <person name="LaButti K."/>
            <person name="Viragh M."/>
            <person name="Koriabine M."/>
            <person name="Yan M."/>
            <person name="Riley R."/>
            <person name="Champramary S."/>
            <person name="Plett K.L."/>
            <person name="Tsai I.J."/>
            <person name="Slot J."/>
            <person name="Sipos G."/>
            <person name="Plett J."/>
            <person name="Nagy L.G."/>
            <person name="Grigoriev I.V."/>
        </authorList>
    </citation>
    <scope>NUCLEOTIDE SEQUENCE</scope>
    <source>
        <strain evidence="14">HWK02</strain>
    </source>
</reference>
<dbReference type="PROSITE" id="PS50089">
    <property type="entry name" value="ZF_RING_2"/>
    <property type="match status" value="1"/>
</dbReference>
<evidence type="ECO:0000256" key="9">
    <source>
        <dbReference type="SAM" id="MobiDB-lite"/>
    </source>
</evidence>
<dbReference type="InterPro" id="IPR017907">
    <property type="entry name" value="Znf_RING_CS"/>
</dbReference>
<dbReference type="SMART" id="SM00356">
    <property type="entry name" value="ZnF_C3H1"/>
    <property type="match status" value="3"/>
</dbReference>
<evidence type="ECO:0000259" key="12">
    <source>
        <dbReference type="PROSITE" id="PS50157"/>
    </source>
</evidence>
<dbReference type="PROSITE" id="PS50157">
    <property type="entry name" value="ZINC_FINGER_C2H2_2"/>
    <property type="match status" value="1"/>
</dbReference>